<feature type="chain" id="PRO_5013352292" description="C2H2-type domain-containing protein" evidence="2">
    <location>
        <begin position="18"/>
        <end position="316"/>
    </location>
</feature>
<accession>A0A284S688</accession>
<feature type="compositionally biased region" description="Low complexity" evidence="1">
    <location>
        <begin position="156"/>
        <end position="165"/>
    </location>
</feature>
<sequence length="316" mass="34838">MAVRLSLSLLLSSDLLTLNLLQRGDPAYPPLEHRCSYIKDGEPCQWSFNRRYDRDRHEKTHLEADARLENLHYCPLGSHCPHDFKNLQLGNLRTHIKTVHQDIQHLICQVCRPFVLTADPEAFARHQAEKHGGPHPAPSPRIVSNPTPPTTPASSPPALSRSSTPERITLVPLATLDRARPTPTPPMPPPCSFIVRAQPPLPAEGPCLQPIVVPRRPRREARKPYCRTHSRAIPTLRDFLRDTCGIELTQCHRPTHHRLPSPPTSSSSESELTRSGSPSSSFNGSGFSSPIGQATTSTAALQWPGPPPTPNQIGGS</sequence>
<dbReference type="EMBL" id="FUEG01000035">
    <property type="protein sequence ID" value="SJL16519.1"/>
    <property type="molecule type" value="Genomic_DNA"/>
</dbReference>
<protein>
    <recommendedName>
        <fullName evidence="5">C2H2-type domain-containing protein</fullName>
    </recommendedName>
</protein>
<dbReference type="Proteomes" id="UP000219338">
    <property type="component" value="Unassembled WGS sequence"/>
</dbReference>
<evidence type="ECO:0008006" key="5">
    <source>
        <dbReference type="Google" id="ProtNLM"/>
    </source>
</evidence>
<reference evidence="4" key="1">
    <citation type="journal article" date="2017" name="Nat. Ecol. Evol.">
        <title>Genome expansion and lineage-specific genetic innovations in the forest pathogenic fungi Armillaria.</title>
        <authorList>
            <person name="Sipos G."/>
            <person name="Prasanna A.N."/>
            <person name="Walter M.C."/>
            <person name="O'Connor E."/>
            <person name="Balint B."/>
            <person name="Krizsan K."/>
            <person name="Kiss B."/>
            <person name="Hess J."/>
            <person name="Varga T."/>
            <person name="Slot J."/>
            <person name="Riley R."/>
            <person name="Boka B."/>
            <person name="Rigling D."/>
            <person name="Barry K."/>
            <person name="Lee J."/>
            <person name="Mihaltcheva S."/>
            <person name="LaButti K."/>
            <person name="Lipzen A."/>
            <person name="Waldron R."/>
            <person name="Moloney N.M."/>
            <person name="Sperisen C."/>
            <person name="Kredics L."/>
            <person name="Vagvoelgyi C."/>
            <person name="Patrignani A."/>
            <person name="Fitzpatrick D."/>
            <person name="Nagy I."/>
            <person name="Doyle S."/>
            <person name="Anderson J.B."/>
            <person name="Grigoriev I.V."/>
            <person name="Gueldener U."/>
            <person name="Muensterkoetter M."/>
            <person name="Nagy L.G."/>
        </authorList>
    </citation>
    <scope>NUCLEOTIDE SEQUENCE [LARGE SCALE GENOMIC DNA]</scope>
    <source>
        <strain evidence="4">C18/9</strain>
    </source>
</reference>
<keyword evidence="4" id="KW-1185">Reference proteome</keyword>
<evidence type="ECO:0000313" key="4">
    <source>
        <dbReference type="Proteomes" id="UP000219338"/>
    </source>
</evidence>
<feature type="compositionally biased region" description="Polar residues" evidence="1">
    <location>
        <begin position="291"/>
        <end position="300"/>
    </location>
</feature>
<feature type="region of interest" description="Disordered" evidence="1">
    <location>
        <begin position="126"/>
        <end position="167"/>
    </location>
</feature>
<evidence type="ECO:0000313" key="3">
    <source>
        <dbReference type="EMBL" id="SJL16519.1"/>
    </source>
</evidence>
<evidence type="ECO:0000256" key="1">
    <source>
        <dbReference type="SAM" id="MobiDB-lite"/>
    </source>
</evidence>
<proteinExistence type="predicted"/>
<feature type="compositionally biased region" description="Pro residues" evidence="1">
    <location>
        <begin position="182"/>
        <end position="191"/>
    </location>
</feature>
<organism evidence="3 4">
    <name type="scientific">Armillaria ostoyae</name>
    <name type="common">Armillaria root rot fungus</name>
    <dbReference type="NCBI Taxonomy" id="47428"/>
    <lineage>
        <taxon>Eukaryota</taxon>
        <taxon>Fungi</taxon>
        <taxon>Dikarya</taxon>
        <taxon>Basidiomycota</taxon>
        <taxon>Agaricomycotina</taxon>
        <taxon>Agaricomycetes</taxon>
        <taxon>Agaricomycetidae</taxon>
        <taxon>Agaricales</taxon>
        <taxon>Marasmiineae</taxon>
        <taxon>Physalacriaceae</taxon>
        <taxon>Armillaria</taxon>
    </lineage>
</organism>
<dbReference type="AlphaFoldDB" id="A0A284S688"/>
<feature type="signal peptide" evidence="2">
    <location>
        <begin position="1"/>
        <end position="17"/>
    </location>
</feature>
<feature type="compositionally biased region" description="Low complexity" evidence="1">
    <location>
        <begin position="264"/>
        <end position="290"/>
    </location>
</feature>
<gene>
    <name evidence="3" type="ORF">ARMOST_20045</name>
</gene>
<dbReference type="OrthoDB" id="3033780at2759"/>
<evidence type="ECO:0000256" key="2">
    <source>
        <dbReference type="SAM" id="SignalP"/>
    </source>
</evidence>
<feature type="region of interest" description="Disordered" evidence="1">
    <location>
        <begin position="253"/>
        <end position="316"/>
    </location>
</feature>
<name>A0A284S688_ARMOS</name>
<feature type="compositionally biased region" description="Pro residues" evidence="1">
    <location>
        <begin position="146"/>
        <end position="155"/>
    </location>
</feature>
<keyword evidence="2" id="KW-0732">Signal</keyword>
<feature type="region of interest" description="Disordered" evidence="1">
    <location>
        <begin position="172"/>
        <end position="191"/>
    </location>
</feature>